<evidence type="ECO:0000256" key="8">
    <source>
        <dbReference type="SAM" id="Phobius"/>
    </source>
</evidence>
<evidence type="ECO:0000256" key="1">
    <source>
        <dbReference type="ARBA" id="ARBA00004127"/>
    </source>
</evidence>
<evidence type="ECO:0000256" key="3">
    <source>
        <dbReference type="ARBA" id="ARBA00022692"/>
    </source>
</evidence>
<keyword evidence="3 8" id="KW-0812">Transmembrane</keyword>
<feature type="transmembrane region" description="Helical" evidence="8">
    <location>
        <begin position="7"/>
        <end position="24"/>
    </location>
</feature>
<dbReference type="InterPro" id="IPR044770">
    <property type="entry name" value="MFS_spinster-like"/>
</dbReference>
<feature type="transmembrane region" description="Helical" evidence="8">
    <location>
        <begin position="72"/>
        <end position="90"/>
    </location>
</feature>
<feature type="compositionally biased region" description="Basic residues" evidence="7">
    <location>
        <begin position="134"/>
        <end position="145"/>
    </location>
</feature>
<sequence length="598" mass="64002">SGVSRKRALLTVFILCYVNLLNYMDRFTVAGVLPDIERDFGINDEKSGLLQTVTCFWLRVFGYLGDRYNRKFIMSVGIAFWSVVTLASSYTPRSVSERRRGGGGAAAAADACPAAALLAAAPDAGPGGRGRGQLLHHRSHHHRRPLREGEEDQHALLLLLRHPCGQRSGLHRGLPGGESGRRLALGSEGEWVCHVSTWARGRLTESALWPGDSGSGPGGGSAAAAGGEGAQARSRGAPRAPDAPEQPEQLAGRPAGPQQEVGSPERQLRLIHLAADANRLLGLGHSHSFVLCHFGFTAVAFVTGSLALWAPTFLFRAAVFTGERAPCVAGNCAASDSLIFGTITCVTGVLGVASGVQVSRLLRRRTQRADPLVCAAGLLVSAPFLYLALVFAQASTVATYVSPSPGTNRVQALHTLTSDPPSSGLHLLWGDLPVHELGHRGRHPAGEAPPTPFRLLSSAANAPKCRGRVSRRRRRRRLTSWCFCPQYVVVPTRRSTAEALQIVVSHLLGDAGSPYLIGVVSDSLRRSDSFLWQFRSLQLSLLLCCFIAVVGGAFFLATALFIEEDRRRAETYDPAGEEPIVVPRSGRSARVPVSSVLV</sequence>
<keyword evidence="6 8" id="KW-0472">Membrane</keyword>
<reference evidence="9" key="1">
    <citation type="journal article" date="2004" name="Nature">
        <title>Genome duplication in the teleost fish Tetraodon nigroviridis reveals the early vertebrate proto-karyotype.</title>
        <authorList>
            <person name="Jaillon O."/>
            <person name="Aury J.-M."/>
            <person name="Brunet F."/>
            <person name="Petit J.-L."/>
            <person name="Stange-Thomann N."/>
            <person name="Mauceli E."/>
            <person name="Bouneau L."/>
            <person name="Fischer C."/>
            <person name="Ozouf-Costaz C."/>
            <person name="Bernot A."/>
            <person name="Nicaud S."/>
            <person name="Jaffe D."/>
            <person name="Fisher S."/>
            <person name="Lutfalla G."/>
            <person name="Dossat C."/>
            <person name="Segurens B."/>
            <person name="Dasilva C."/>
            <person name="Salanoubat M."/>
            <person name="Levy M."/>
            <person name="Boudet N."/>
            <person name="Castellano S."/>
            <person name="Anthouard V."/>
            <person name="Jubin C."/>
            <person name="Castelli V."/>
            <person name="Katinka M."/>
            <person name="Vacherie B."/>
            <person name="Biemont C."/>
            <person name="Skalli Z."/>
            <person name="Cattolico L."/>
            <person name="Poulain J."/>
            <person name="De Berardinis V."/>
            <person name="Cruaud C."/>
            <person name="Duprat S."/>
            <person name="Brottier P."/>
            <person name="Coutanceau J.-P."/>
            <person name="Gouzy J."/>
            <person name="Parra G."/>
            <person name="Lardier G."/>
            <person name="Chapple C."/>
            <person name="McKernan K.J."/>
            <person name="McEwan P."/>
            <person name="Bosak S."/>
            <person name="Kellis M."/>
            <person name="Volff J.-N."/>
            <person name="Guigo R."/>
            <person name="Zody M.C."/>
            <person name="Mesirov J."/>
            <person name="Lindblad-Toh K."/>
            <person name="Birren B."/>
            <person name="Nusbaum C."/>
            <person name="Kahn D."/>
            <person name="Robinson-Rechavi M."/>
            <person name="Laudet V."/>
            <person name="Schachter V."/>
            <person name="Quetier F."/>
            <person name="Saurin W."/>
            <person name="Scarpelli C."/>
            <person name="Wincker P."/>
            <person name="Lander E.S."/>
            <person name="Weissenbach J."/>
            <person name="Roest Crollius H."/>
        </authorList>
    </citation>
    <scope>NUCLEOTIDE SEQUENCE [LARGE SCALE GENOMIC DNA]</scope>
</reference>
<dbReference type="GO" id="GO:0006869">
    <property type="term" value="P:lipid transport"/>
    <property type="evidence" value="ECO:0007669"/>
    <property type="project" value="UniProtKB-KW"/>
</dbReference>
<keyword evidence="4 8" id="KW-1133">Transmembrane helix</keyword>
<feature type="region of interest" description="Disordered" evidence="7">
    <location>
        <begin position="206"/>
        <end position="264"/>
    </location>
</feature>
<dbReference type="PANTHER" id="PTHR23505:SF13">
    <property type="entry name" value="PROTEIN SPINSTER HOMOLOG 1"/>
    <property type="match status" value="1"/>
</dbReference>
<dbReference type="AlphaFoldDB" id="Q4SUR0"/>
<feature type="compositionally biased region" description="Gly residues" evidence="7">
    <location>
        <begin position="213"/>
        <end position="229"/>
    </location>
</feature>
<dbReference type="SUPFAM" id="SSF103473">
    <property type="entry name" value="MFS general substrate transporter"/>
    <property type="match status" value="1"/>
</dbReference>
<dbReference type="Gene3D" id="1.20.1250.20">
    <property type="entry name" value="MFS general substrate transporter like domains"/>
    <property type="match status" value="1"/>
</dbReference>
<feature type="transmembrane region" description="Helical" evidence="8">
    <location>
        <begin position="539"/>
        <end position="562"/>
    </location>
</feature>
<feature type="non-terminal residue" evidence="9">
    <location>
        <position position="1"/>
    </location>
</feature>
<dbReference type="CDD" id="cd17328">
    <property type="entry name" value="MFS_spinster_like"/>
    <property type="match status" value="1"/>
</dbReference>
<feature type="transmembrane region" description="Helical" evidence="8">
    <location>
        <begin position="371"/>
        <end position="394"/>
    </location>
</feature>
<name>Q4SUR0_TETNG</name>
<organism evidence="9">
    <name type="scientific">Tetraodon nigroviridis</name>
    <name type="common">Spotted green pufferfish</name>
    <name type="synonym">Chelonodon nigroviridis</name>
    <dbReference type="NCBI Taxonomy" id="99883"/>
    <lineage>
        <taxon>Eukaryota</taxon>
        <taxon>Metazoa</taxon>
        <taxon>Chordata</taxon>
        <taxon>Craniata</taxon>
        <taxon>Vertebrata</taxon>
        <taxon>Euteleostomi</taxon>
        <taxon>Actinopterygii</taxon>
        <taxon>Neopterygii</taxon>
        <taxon>Teleostei</taxon>
        <taxon>Neoteleostei</taxon>
        <taxon>Acanthomorphata</taxon>
        <taxon>Eupercaria</taxon>
        <taxon>Tetraodontiformes</taxon>
        <taxon>Tetradontoidea</taxon>
        <taxon>Tetraodontidae</taxon>
        <taxon>Tetraodon</taxon>
    </lineage>
</organism>
<evidence type="ECO:0000256" key="7">
    <source>
        <dbReference type="SAM" id="MobiDB-lite"/>
    </source>
</evidence>
<evidence type="ECO:0000256" key="5">
    <source>
        <dbReference type="ARBA" id="ARBA00023055"/>
    </source>
</evidence>
<gene>
    <name evidence="9" type="ORF">GSTENG00012348001</name>
</gene>
<dbReference type="GO" id="GO:0012505">
    <property type="term" value="C:endomembrane system"/>
    <property type="evidence" value="ECO:0007669"/>
    <property type="project" value="UniProtKB-SubCell"/>
</dbReference>
<feature type="transmembrane region" description="Helical" evidence="8">
    <location>
        <begin position="338"/>
        <end position="359"/>
    </location>
</feature>
<dbReference type="EMBL" id="CAAE01013844">
    <property type="protein sequence ID" value="CAF95622.1"/>
    <property type="molecule type" value="Genomic_DNA"/>
</dbReference>
<dbReference type="PANTHER" id="PTHR23505">
    <property type="entry name" value="SPINSTER"/>
    <property type="match status" value="1"/>
</dbReference>
<comment type="subcellular location">
    <subcellularLocation>
        <location evidence="1">Endomembrane system</location>
        <topology evidence="1">Multi-pass membrane protein</topology>
    </subcellularLocation>
</comment>
<dbReference type="InterPro" id="IPR036259">
    <property type="entry name" value="MFS_trans_sf"/>
</dbReference>
<keyword evidence="5" id="KW-0445">Lipid transport</keyword>
<evidence type="ECO:0000313" key="9">
    <source>
        <dbReference type="EMBL" id="CAF95622.1"/>
    </source>
</evidence>
<dbReference type="OrthoDB" id="6770063at2759"/>
<accession>Q4SUR0</accession>
<protein>
    <submittedName>
        <fullName evidence="9">(spotted green pufferfish) hypothetical protein</fullName>
    </submittedName>
</protein>
<dbReference type="KEGG" id="tng:GSTEN00012348G001"/>
<evidence type="ECO:0000256" key="6">
    <source>
        <dbReference type="ARBA" id="ARBA00023136"/>
    </source>
</evidence>
<proteinExistence type="predicted"/>
<keyword evidence="2" id="KW-0813">Transport</keyword>
<evidence type="ECO:0000256" key="4">
    <source>
        <dbReference type="ARBA" id="ARBA00022989"/>
    </source>
</evidence>
<feature type="region of interest" description="Disordered" evidence="7">
    <location>
        <begin position="127"/>
        <end position="148"/>
    </location>
</feature>
<feature type="transmembrane region" description="Helical" evidence="8">
    <location>
        <begin position="289"/>
        <end position="310"/>
    </location>
</feature>
<dbReference type="GO" id="GO:0016020">
    <property type="term" value="C:membrane"/>
    <property type="evidence" value="ECO:0007669"/>
    <property type="project" value="TreeGrafter"/>
</dbReference>
<reference evidence="9" key="2">
    <citation type="submission" date="2004-02" db="EMBL/GenBank/DDBJ databases">
        <authorList>
            <consortium name="Genoscope"/>
            <consortium name="Whitehead Institute Centre for Genome Research"/>
        </authorList>
    </citation>
    <scope>NUCLEOTIDE SEQUENCE</scope>
</reference>
<evidence type="ECO:0000256" key="2">
    <source>
        <dbReference type="ARBA" id="ARBA00022448"/>
    </source>
</evidence>
<comment type="caution">
    <text evidence="9">The sequence shown here is derived from an EMBL/GenBank/DDBJ whole genome shotgun (WGS) entry which is preliminary data.</text>
</comment>